<dbReference type="OrthoDB" id="2423954at2759"/>
<dbReference type="AlphaFoldDB" id="A0A1X6N019"/>
<proteinExistence type="predicted"/>
<evidence type="ECO:0000259" key="6">
    <source>
        <dbReference type="Pfam" id="PF04937"/>
    </source>
</evidence>
<feature type="domain" description="DUF659" evidence="6">
    <location>
        <begin position="150"/>
        <end position="266"/>
    </location>
</feature>
<evidence type="ECO:0008006" key="10">
    <source>
        <dbReference type="Google" id="ProtNLM"/>
    </source>
</evidence>
<accession>A0A1X6N019</accession>
<comment type="subcellular location">
    <subcellularLocation>
        <location evidence="1">Nucleus</location>
    </subcellularLocation>
</comment>
<keyword evidence="4" id="KW-0862">Zinc</keyword>
<dbReference type="InterPro" id="IPR052035">
    <property type="entry name" value="ZnF_BED_domain_contain"/>
</dbReference>
<keyword evidence="5" id="KW-0539">Nucleus</keyword>
<dbReference type="GO" id="GO:0005634">
    <property type="term" value="C:nucleus"/>
    <property type="evidence" value="ECO:0007669"/>
    <property type="project" value="UniProtKB-SubCell"/>
</dbReference>
<keyword evidence="3" id="KW-0863">Zinc-finger</keyword>
<evidence type="ECO:0000256" key="1">
    <source>
        <dbReference type="ARBA" id="ARBA00004123"/>
    </source>
</evidence>
<feature type="domain" description="HAT C-terminal dimerisation" evidence="7">
    <location>
        <begin position="552"/>
        <end position="600"/>
    </location>
</feature>
<evidence type="ECO:0000256" key="5">
    <source>
        <dbReference type="ARBA" id="ARBA00023242"/>
    </source>
</evidence>
<evidence type="ECO:0000259" key="7">
    <source>
        <dbReference type="Pfam" id="PF05699"/>
    </source>
</evidence>
<name>A0A1X6N019_9APHY</name>
<dbReference type="GeneID" id="36330566"/>
<organism evidence="8 9">
    <name type="scientific">Postia placenta MAD-698-R-SB12</name>
    <dbReference type="NCBI Taxonomy" id="670580"/>
    <lineage>
        <taxon>Eukaryota</taxon>
        <taxon>Fungi</taxon>
        <taxon>Dikarya</taxon>
        <taxon>Basidiomycota</taxon>
        <taxon>Agaricomycotina</taxon>
        <taxon>Agaricomycetes</taxon>
        <taxon>Polyporales</taxon>
        <taxon>Adustoporiaceae</taxon>
        <taxon>Rhodonia</taxon>
    </lineage>
</organism>
<evidence type="ECO:0000256" key="2">
    <source>
        <dbReference type="ARBA" id="ARBA00022723"/>
    </source>
</evidence>
<evidence type="ECO:0000256" key="4">
    <source>
        <dbReference type="ARBA" id="ARBA00022833"/>
    </source>
</evidence>
<keyword evidence="9" id="KW-1185">Reference proteome</keyword>
<protein>
    <recommendedName>
        <fullName evidence="10">DUF659 domain-containing protein</fullName>
    </recommendedName>
</protein>
<gene>
    <name evidence="8" type="ORF">POSPLADRAFT_1143803</name>
</gene>
<dbReference type="RefSeq" id="XP_024338751.1">
    <property type="nucleotide sequence ID" value="XM_024485617.1"/>
</dbReference>
<dbReference type="EMBL" id="KZ110597">
    <property type="protein sequence ID" value="OSX61957.1"/>
    <property type="molecule type" value="Genomic_DNA"/>
</dbReference>
<dbReference type="InterPro" id="IPR012337">
    <property type="entry name" value="RNaseH-like_sf"/>
</dbReference>
<dbReference type="GO" id="GO:0046983">
    <property type="term" value="F:protein dimerization activity"/>
    <property type="evidence" value="ECO:0007669"/>
    <property type="project" value="InterPro"/>
</dbReference>
<dbReference type="GO" id="GO:0008270">
    <property type="term" value="F:zinc ion binding"/>
    <property type="evidence" value="ECO:0007669"/>
    <property type="project" value="UniProtKB-KW"/>
</dbReference>
<dbReference type="InterPro" id="IPR008906">
    <property type="entry name" value="HATC_C_dom"/>
</dbReference>
<dbReference type="STRING" id="670580.A0A1X6N019"/>
<dbReference type="Pfam" id="PF05699">
    <property type="entry name" value="Dimer_Tnp_hAT"/>
    <property type="match status" value="1"/>
</dbReference>
<keyword evidence="2" id="KW-0479">Metal-binding</keyword>
<sequence length="765" mass="86800">MDHPLLQQKDPTAYNNNNVANKAKVWCKLCYAIRVEEEKRLDTQQVAFGVRAALRDEPLIVNMFLVWAHDANDPNRGWLRAATHTLLNHLRNCLLQPREISARAAQELPPAGPQARITAPAMTYSYSTPQPSHSTMEWGPQFSDFVGHQAKKSADGHAATVQCDGWTAENFHHFIAFMITADRKVHTVRVHDASNERKTAESLLRLMEDVIQELETKWHVEVVAFTTDASGESRKARAMLVARYPKLVTPDCYGHQINLCVGDYIRVEVSTFLCYAEKACELITWLQSKTYVLALMQDEMVAAGKQPLTVIRAVFSRWTAHYLAFCRLLQLQPTLDLLERRDQQRNERDQQLVPYSATVQARNTACKHIKTISSPIFWQSLARIKNHLEPLAVAANITQTTPYQLVTQTAFCRLDEVLLTFGSLTMRYKVLPDASSPEICAILNSIEKRWSKADQKVFIAAVILNPFLKTTPFHHQRFTTVAGIHMLFSRLWTRFFSTTAPILLLTNIQDYLNNKGDFDDLESFCDTVELHAHSQNQSPDPLSVYQGMSHTNDPNPPPVHVLARRILSICANSASCERLFSIFGTILTKLRNRMRTETLISLAELKMHIRDEHRAQNAKACLKRKFGREGPNPVTEQPMNSATSFQAISDIASVDAHTPADPDDNATTNHTVAADLREMAHSFTQMVSNDEDAEPVRFPSKISISIIELFDFTMSSWVERYERNAHRSLEDELEFYELIDLDAEGEEDDTNFSSIDETLDTILDT</sequence>
<dbReference type="InterPro" id="IPR007021">
    <property type="entry name" value="DUF659"/>
</dbReference>
<dbReference type="SUPFAM" id="SSF53098">
    <property type="entry name" value="Ribonuclease H-like"/>
    <property type="match status" value="1"/>
</dbReference>
<dbReference type="PANTHER" id="PTHR46481">
    <property type="entry name" value="ZINC FINGER BED DOMAIN-CONTAINING PROTEIN 4"/>
    <property type="match status" value="1"/>
</dbReference>
<dbReference type="Proteomes" id="UP000194127">
    <property type="component" value="Unassembled WGS sequence"/>
</dbReference>
<reference evidence="8 9" key="1">
    <citation type="submission" date="2017-04" db="EMBL/GenBank/DDBJ databases">
        <title>Genome Sequence of the Model Brown-Rot Fungus Postia placenta SB12.</title>
        <authorList>
            <consortium name="DOE Joint Genome Institute"/>
            <person name="Gaskell J."/>
            <person name="Kersten P."/>
            <person name="Larrondo L.F."/>
            <person name="Canessa P."/>
            <person name="Martinez D."/>
            <person name="Hibbett D."/>
            <person name="Schmoll M."/>
            <person name="Kubicek C.P."/>
            <person name="Martinez A.T."/>
            <person name="Yadav J."/>
            <person name="Master E."/>
            <person name="Magnuson J.K."/>
            <person name="James T."/>
            <person name="Yaver D."/>
            <person name="Berka R."/>
            <person name="Labutti K."/>
            <person name="Lipzen A."/>
            <person name="Aerts A."/>
            <person name="Barry K."/>
            <person name="Henrissat B."/>
            <person name="Blanchette R."/>
            <person name="Grigoriev I."/>
            <person name="Cullen D."/>
        </authorList>
    </citation>
    <scope>NUCLEOTIDE SEQUENCE [LARGE SCALE GENOMIC DNA]</scope>
    <source>
        <strain evidence="8 9">MAD-698-R-SB12</strain>
    </source>
</reference>
<evidence type="ECO:0000313" key="8">
    <source>
        <dbReference type="EMBL" id="OSX61957.1"/>
    </source>
</evidence>
<evidence type="ECO:0000256" key="3">
    <source>
        <dbReference type="ARBA" id="ARBA00022771"/>
    </source>
</evidence>
<dbReference type="PANTHER" id="PTHR46481:SF10">
    <property type="entry name" value="ZINC FINGER BED DOMAIN-CONTAINING PROTEIN 39"/>
    <property type="match status" value="1"/>
</dbReference>
<dbReference type="Pfam" id="PF04937">
    <property type="entry name" value="DUF659"/>
    <property type="match status" value="1"/>
</dbReference>
<evidence type="ECO:0000313" key="9">
    <source>
        <dbReference type="Proteomes" id="UP000194127"/>
    </source>
</evidence>